<reference evidence="1" key="1">
    <citation type="submission" date="2019-08" db="EMBL/GenBank/DDBJ databases">
        <title>The improved chromosome-level genome for the pearl oyster Pinctada fucata martensii using PacBio sequencing and Hi-C.</title>
        <authorList>
            <person name="Zheng Z."/>
        </authorList>
    </citation>
    <scope>NUCLEOTIDE SEQUENCE</scope>
    <source>
        <strain evidence="1">ZZ-2019</strain>
        <tissue evidence="1">Adductor muscle</tissue>
    </source>
</reference>
<proteinExistence type="predicted"/>
<evidence type="ECO:0000313" key="2">
    <source>
        <dbReference type="Proteomes" id="UP001186944"/>
    </source>
</evidence>
<gene>
    <name evidence="1" type="ORF">FSP39_012553</name>
</gene>
<accession>A0AA88YE86</accession>
<dbReference type="EMBL" id="VSWD01000007">
    <property type="protein sequence ID" value="KAK3097732.1"/>
    <property type="molecule type" value="Genomic_DNA"/>
</dbReference>
<dbReference type="Proteomes" id="UP001186944">
    <property type="component" value="Unassembled WGS sequence"/>
</dbReference>
<keyword evidence="2" id="KW-1185">Reference proteome</keyword>
<evidence type="ECO:0000313" key="1">
    <source>
        <dbReference type="EMBL" id="KAK3097732.1"/>
    </source>
</evidence>
<protein>
    <submittedName>
        <fullName evidence="1">Uncharacterized protein</fullName>
    </submittedName>
</protein>
<comment type="caution">
    <text evidence="1">The sequence shown here is derived from an EMBL/GenBank/DDBJ whole genome shotgun (WGS) entry which is preliminary data.</text>
</comment>
<name>A0AA88YE86_PINIB</name>
<dbReference type="AlphaFoldDB" id="A0AA88YE86"/>
<organism evidence="1 2">
    <name type="scientific">Pinctada imbricata</name>
    <name type="common">Atlantic pearl-oyster</name>
    <name type="synonym">Pinctada martensii</name>
    <dbReference type="NCBI Taxonomy" id="66713"/>
    <lineage>
        <taxon>Eukaryota</taxon>
        <taxon>Metazoa</taxon>
        <taxon>Spiralia</taxon>
        <taxon>Lophotrochozoa</taxon>
        <taxon>Mollusca</taxon>
        <taxon>Bivalvia</taxon>
        <taxon>Autobranchia</taxon>
        <taxon>Pteriomorphia</taxon>
        <taxon>Pterioida</taxon>
        <taxon>Pterioidea</taxon>
        <taxon>Pteriidae</taxon>
        <taxon>Pinctada</taxon>
    </lineage>
</organism>
<sequence>MQGWLSCEIGCRKELNIKSHKLKICSSKCAKDRRQCLEPCTIFADLKNAIEDARSQVKKYDLKSHKSQHAAAVAMKAEILKPKKKMLAKTNNEKPSFPSTTPKTRKQVPGTTLLKAKKVTTQASVNEGSKPLAIERPRMRMSRKKEQATASIFDMPPPPPPPPIVVPIPDPPTVDTKQGSEVTTVAVETGIDQTIKKGKVNFNNIALKANTQPSV</sequence>